<dbReference type="GO" id="GO:0008142">
    <property type="term" value="F:oxysterol binding"/>
    <property type="evidence" value="ECO:0007669"/>
    <property type="project" value="TreeGrafter"/>
</dbReference>
<gene>
    <name evidence="4" type="ORF">INT44_000177</name>
</gene>
<dbReference type="Proteomes" id="UP000612746">
    <property type="component" value="Unassembled WGS sequence"/>
</dbReference>
<dbReference type="Gene3D" id="3.30.70.3490">
    <property type="match status" value="1"/>
</dbReference>
<dbReference type="PANTHER" id="PTHR10972">
    <property type="entry name" value="OXYSTEROL-BINDING PROTEIN-RELATED"/>
    <property type="match status" value="1"/>
</dbReference>
<evidence type="ECO:0000256" key="2">
    <source>
        <dbReference type="RuleBase" id="RU003844"/>
    </source>
</evidence>
<evidence type="ECO:0000313" key="5">
    <source>
        <dbReference type="Proteomes" id="UP000612746"/>
    </source>
</evidence>
<dbReference type="InterPro" id="IPR018494">
    <property type="entry name" value="Oxysterol-bd_CS"/>
</dbReference>
<dbReference type="SUPFAM" id="SSF144000">
    <property type="entry name" value="Oxysterol-binding protein-like"/>
    <property type="match status" value="1"/>
</dbReference>
<protein>
    <recommendedName>
        <fullName evidence="6">Oxysterol-binding protein</fullName>
    </recommendedName>
</protein>
<comment type="caution">
    <text evidence="4">The sequence shown here is derived from an EMBL/GenBank/DDBJ whole genome shotgun (WGS) entry which is preliminary data.</text>
</comment>
<comment type="similarity">
    <text evidence="1 2">Belongs to the OSBP family.</text>
</comment>
<dbReference type="GO" id="GO:0016020">
    <property type="term" value="C:membrane"/>
    <property type="evidence" value="ECO:0007669"/>
    <property type="project" value="TreeGrafter"/>
</dbReference>
<feature type="region of interest" description="Disordered" evidence="3">
    <location>
        <begin position="310"/>
        <end position="339"/>
    </location>
</feature>
<dbReference type="EMBL" id="JAEPRA010000017">
    <property type="protein sequence ID" value="KAG2174063.1"/>
    <property type="molecule type" value="Genomic_DNA"/>
</dbReference>
<dbReference type="GO" id="GO:0005829">
    <property type="term" value="C:cytosol"/>
    <property type="evidence" value="ECO:0007669"/>
    <property type="project" value="TreeGrafter"/>
</dbReference>
<dbReference type="Gene3D" id="6.10.250.1430">
    <property type="match status" value="1"/>
</dbReference>
<feature type="compositionally biased region" description="Basic and acidic residues" evidence="3">
    <location>
        <begin position="314"/>
        <end position="330"/>
    </location>
</feature>
<dbReference type="Gene3D" id="1.10.287.2720">
    <property type="match status" value="1"/>
</dbReference>
<keyword evidence="5" id="KW-1185">Reference proteome</keyword>
<evidence type="ECO:0000256" key="1">
    <source>
        <dbReference type="ARBA" id="ARBA00008842"/>
    </source>
</evidence>
<evidence type="ECO:0008006" key="6">
    <source>
        <dbReference type="Google" id="ProtNLM"/>
    </source>
</evidence>
<proteinExistence type="inferred from homology"/>
<dbReference type="PROSITE" id="PS01013">
    <property type="entry name" value="OSBP"/>
    <property type="match status" value="1"/>
</dbReference>
<dbReference type="InterPro" id="IPR000648">
    <property type="entry name" value="Oxysterol-bd"/>
</dbReference>
<dbReference type="AlphaFoldDB" id="A0A8H7PHJ1"/>
<dbReference type="Gene3D" id="2.40.160.120">
    <property type="match status" value="1"/>
</dbReference>
<name>A0A8H7PHJ1_9FUNG</name>
<evidence type="ECO:0000256" key="3">
    <source>
        <dbReference type="SAM" id="MobiDB-lite"/>
    </source>
</evidence>
<dbReference type="PANTHER" id="PTHR10972:SF184">
    <property type="entry name" value="OXYSTEROL-BINDING PROTEIN HOMOLOG 4-RELATED"/>
    <property type="match status" value="1"/>
</dbReference>
<accession>A0A8H7PHJ1</accession>
<dbReference type="OrthoDB" id="14833at2759"/>
<evidence type="ECO:0000313" key="4">
    <source>
        <dbReference type="EMBL" id="KAG2174063.1"/>
    </source>
</evidence>
<dbReference type="InterPro" id="IPR037239">
    <property type="entry name" value="OSBP_sf"/>
</dbReference>
<dbReference type="Pfam" id="PF01237">
    <property type="entry name" value="Oxysterol_BP"/>
    <property type="match status" value="2"/>
</dbReference>
<reference evidence="4" key="1">
    <citation type="submission" date="2020-12" db="EMBL/GenBank/DDBJ databases">
        <title>Metabolic potential, ecology and presence of endohyphal bacteria is reflected in genomic diversity of Mucoromycotina.</title>
        <authorList>
            <person name="Muszewska A."/>
            <person name="Okrasinska A."/>
            <person name="Steczkiewicz K."/>
            <person name="Drgas O."/>
            <person name="Orlowska M."/>
            <person name="Perlinska-Lenart U."/>
            <person name="Aleksandrzak-Piekarczyk T."/>
            <person name="Szatraj K."/>
            <person name="Zielenkiewicz U."/>
            <person name="Pilsyk S."/>
            <person name="Malc E."/>
            <person name="Mieczkowski P."/>
            <person name="Kruszewska J.S."/>
            <person name="Biernat P."/>
            <person name="Pawlowska J."/>
        </authorList>
    </citation>
    <scope>NUCLEOTIDE SEQUENCE</scope>
    <source>
        <strain evidence="4">WA0000051536</strain>
    </source>
</reference>
<sequence length="382" mass="42977">MSSEPVLDSVPADQQGSFSSFLKTLASFTGDLSNLTCPSFLLAPISLLEYSAFWIDQPELFNAITKPETAEDRFYAAMKWYISALNGSFASRVPKGEWEKKPFNPVLGEQFYCGWDDETRIVCEQVSHHPPISGFFVENKKSGVYLNGHDGQKTRFSGTQMLVDQVGHCVIHLKNRNDETYLFTLPSLSVNGIWYAAPYVELYGTSYVQSSTGFFAQVDYSTKGWISGELHHFKATVSHESLSGPTILEGQWTAKSTITKHKQYAADFLDLTALERPTPNVDPLDKQGPLESRALWAKVSDALKTGDYAAASAEKSHIENQKRTERKDREESGEEWNPQHFVKVDGDSVYGELNAQICANSKYKYQEQDGFSWVFKEYSVNK</sequence>
<organism evidence="4 5">
    <name type="scientific">Umbelopsis vinacea</name>
    <dbReference type="NCBI Taxonomy" id="44442"/>
    <lineage>
        <taxon>Eukaryota</taxon>
        <taxon>Fungi</taxon>
        <taxon>Fungi incertae sedis</taxon>
        <taxon>Mucoromycota</taxon>
        <taxon>Mucoromycotina</taxon>
        <taxon>Umbelopsidomycetes</taxon>
        <taxon>Umbelopsidales</taxon>
        <taxon>Umbelopsidaceae</taxon>
        <taxon>Umbelopsis</taxon>
    </lineage>
</organism>